<evidence type="ECO:0000313" key="1">
    <source>
        <dbReference type="EMBL" id="KAH0463927.1"/>
    </source>
</evidence>
<accession>A0AAV7H6A5</accession>
<reference evidence="1 2" key="1">
    <citation type="journal article" date="2021" name="Hortic Res">
        <title>Chromosome-scale assembly of the Dendrobium chrysotoxum genome enhances the understanding of orchid evolution.</title>
        <authorList>
            <person name="Zhang Y."/>
            <person name="Zhang G.Q."/>
            <person name="Zhang D."/>
            <person name="Liu X.D."/>
            <person name="Xu X.Y."/>
            <person name="Sun W.H."/>
            <person name="Yu X."/>
            <person name="Zhu X."/>
            <person name="Wang Z.W."/>
            <person name="Zhao X."/>
            <person name="Zhong W.Y."/>
            <person name="Chen H."/>
            <person name="Yin W.L."/>
            <person name="Huang T."/>
            <person name="Niu S.C."/>
            <person name="Liu Z.J."/>
        </authorList>
    </citation>
    <scope>NUCLEOTIDE SEQUENCE [LARGE SCALE GENOMIC DNA]</scope>
    <source>
        <strain evidence="1">Lindl</strain>
    </source>
</reference>
<sequence length="163" mass="18004">MGDHNPSRGSGFDVNKGRIGSGHNRYHVVPFGGKTTRFRGPQVTTVYPAVPFGGETAEFLEIWIVGFYGYLSGILKYLRAPPVEINVDCRTLFIAFRSSNSSPDPLLLSSIKSKYDLKFTSLVVLLSSIQSMYGLKFTRNFDSLLASLPFRGKLQESGPSHHA</sequence>
<protein>
    <submittedName>
        <fullName evidence="1">Uncharacterized protein</fullName>
    </submittedName>
</protein>
<dbReference type="EMBL" id="JAGFBR010000007">
    <property type="protein sequence ID" value="KAH0463927.1"/>
    <property type="molecule type" value="Genomic_DNA"/>
</dbReference>
<dbReference type="AlphaFoldDB" id="A0AAV7H6A5"/>
<comment type="caution">
    <text evidence="1">The sequence shown here is derived from an EMBL/GenBank/DDBJ whole genome shotgun (WGS) entry which is preliminary data.</text>
</comment>
<organism evidence="1 2">
    <name type="scientific">Dendrobium chrysotoxum</name>
    <name type="common">Orchid</name>
    <dbReference type="NCBI Taxonomy" id="161865"/>
    <lineage>
        <taxon>Eukaryota</taxon>
        <taxon>Viridiplantae</taxon>
        <taxon>Streptophyta</taxon>
        <taxon>Embryophyta</taxon>
        <taxon>Tracheophyta</taxon>
        <taxon>Spermatophyta</taxon>
        <taxon>Magnoliopsida</taxon>
        <taxon>Liliopsida</taxon>
        <taxon>Asparagales</taxon>
        <taxon>Orchidaceae</taxon>
        <taxon>Epidendroideae</taxon>
        <taxon>Malaxideae</taxon>
        <taxon>Dendrobiinae</taxon>
        <taxon>Dendrobium</taxon>
    </lineage>
</organism>
<name>A0AAV7H6A5_DENCH</name>
<keyword evidence="2" id="KW-1185">Reference proteome</keyword>
<proteinExistence type="predicted"/>
<gene>
    <name evidence="1" type="ORF">IEQ34_006713</name>
</gene>
<dbReference type="Proteomes" id="UP000775213">
    <property type="component" value="Unassembled WGS sequence"/>
</dbReference>
<evidence type="ECO:0000313" key="2">
    <source>
        <dbReference type="Proteomes" id="UP000775213"/>
    </source>
</evidence>